<evidence type="ECO:0000313" key="4">
    <source>
        <dbReference type="EMBL" id="RHF57651.1"/>
    </source>
</evidence>
<accession>A0A414P1V3</accession>
<dbReference type="PANTHER" id="PTHR22916:SF51">
    <property type="entry name" value="GLYCOSYLTRANSFERASE EPSH-RELATED"/>
    <property type="match status" value="1"/>
</dbReference>
<keyword evidence="1" id="KW-0328">Glycosyltransferase</keyword>
<dbReference type="Proteomes" id="UP000284902">
    <property type="component" value="Unassembled WGS sequence"/>
</dbReference>
<dbReference type="InterPro" id="IPR029044">
    <property type="entry name" value="Nucleotide-diphossugar_trans"/>
</dbReference>
<protein>
    <submittedName>
        <fullName evidence="4">Glycosyltransferase</fullName>
    </submittedName>
</protein>
<dbReference type="Pfam" id="PF00535">
    <property type="entry name" value="Glycos_transf_2"/>
    <property type="match status" value="1"/>
</dbReference>
<sequence length="340" mass="39872">MDLSIIIPVYNAEKYLEKCLLSIQNQLLQNFEVIMVNDGSLDNSEIICRNFAKKDKRFRLLTIENSGPAHARNVGIAAARGEFIGFVDSDDFIEPEMYESLMQYAQSFPVDMVIGGLRYIDENGQIIKEMKMDIPFGKVMNKKEIEENLLKKYYGNNNYGVFSLCNKIYKKQFLDKYNFRIDEGRVRAEDYWFNLNVYRAAALIMAVDIYGYNYVQVNRQSVMRAFRANQFELFCKTRTELLELNEDFGFTIDYNAFDAGFIQETVSFIIQMINVQKGVQYSTIKKIITHPCYADAIEKCSDRMFSVQIRVINRCIKNKLYFVAYILFRSWALKYYKMIL</sequence>
<evidence type="ECO:0000313" key="5">
    <source>
        <dbReference type="Proteomes" id="UP000284902"/>
    </source>
</evidence>
<evidence type="ECO:0000256" key="2">
    <source>
        <dbReference type="ARBA" id="ARBA00022679"/>
    </source>
</evidence>
<gene>
    <name evidence="4" type="ORF">DW672_11785</name>
</gene>
<evidence type="ECO:0000256" key="1">
    <source>
        <dbReference type="ARBA" id="ARBA00022676"/>
    </source>
</evidence>
<dbReference type="GO" id="GO:0016757">
    <property type="term" value="F:glycosyltransferase activity"/>
    <property type="evidence" value="ECO:0007669"/>
    <property type="project" value="UniProtKB-KW"/>
</dbReference>
<dbReference type="InterPro" id="IPR001173">
    <property type="entry name" value="Glyco_trans_2-like"/>
</dbReference>
<organism evidence="4 5">
    <name type="scientific">[Ruminococcus] lactaris</name>
    <dbReference type="NCBI Taxonomy" id="46228"/>
    <lineage>
        <taxon>Bacteria</taxon>
        <taxon>Bacillati</taxon>
        <taxon>Bacillota</taxon>
        <taxon>Clostridia</taxon>
        <taxon>Lachnospirales</taxon>
        <taxon>Lachnospiraceae</taxon>
        <taxon>Mediterraneibacter</taxon>
    </lineage>
</organism>
<comment type="caution">
    <text evidence="4">The sequence shown here is derived from an EMBL/GenBank/DDBJ whole genome shotgun (WGS) entry which is preliminary data.</text>
</comment>
<feature type="domain" description="Glycosyltransferase 2-like" evidence="3">
    <location>
        <begin position="4"/>
        <end position="176"/>
    </location>
</feature>
<name>A0A414P1V3_9FIRM</name>
<proteinExistence type="predicted"/>
<dbReference type="AlphaFoldDB" id="A0A414P1V3"/>
<keyword evidence="2 4" id="KW-0808">Transferase</keyword>
<dbReference type="SUPFAM" id="SSF53448">
    <property type="entry name" value="Nucleotide-diphospho-sugar transferases"/>
    <property type="match status" value="1"/>
</dbReference>
<dbReference type="RefSeq" id="WP_118213177.1">
    <property type="nucleotide sequence ID" value="NZ_CAUBJD010000029.1"/>
</dbReference>
<dbReference type="PANTHER" id="PTHR22916">
    <property type="entry name" value="GLYCOSYLTRANSFERASE"/>
    <property type="match status" value="1"/>
</dbReference>
<dbReference type="Gene3D" id="3.90.550.10">
    <property type="entry name" value="Spore Coat Polysaccharide Biosynthesis Protein SpsA, Chain A"/>
    <property type="match status" value="1"/>
</dbReference>
<dbReference type="CDD" id="cd00761">
    <property type="entry name" value="Glyco_tranf_GTA_type"/>
    <property type="match status" value="1"/>
</dbReference>
<dbReference type="EMBL" id="QRHG01000040">
    <property type="protein sequence ID" value="RHF57651.1"/>
    <property type="molecule type" value="Genomic_DNA"/>
</dbReference>
<reference evidence="4 5" key="1">
    <citation type="submission" date="2018-08" db="EMBL/GenBank/DDBJ databases">
        <title>A genome reference for cultivated species of the human gut microbiota.</title>
        <authorList>
            <person name="Zou Y."/>
            <person name="Xue W."/>
            <person name="Luo G."/>
        </authorList>
    </citation>
    <scope>NUCLEOTIDE SEQUENCE [LARGE SCALE GENOMIC DNA]</scope>
    <source>
        <strain evidence="4 5">AM25-1LB</strain>
    </source>
</reference>
<evidence type="ECO:0000259" key="3">
    <source>
        <dbReference type="Pfam" id="PF00535"/>
    </source>
</evidence>